<accession>A0ACC2UR33</accession>
<evidence type="ECO:0000313" key="1">
    <source>
        <dbReference type="EMBL" id="KAJ9089604.1"/>
    </source>
</evidence>
<dbReference type="Proteomes" id="UP001165960">
    <property type="component" value="Unassembled WGS sequence"/>
</dbReference>
<protein>
    <submittedName>
        <fullName evidence="1">RNA binding protein, heterogenous nuclear RNP-K like protein</fullName>
    </submittedName>
</protein>
<evidence type="ECO:0000313" key="2">
    <source>
        <dbReference type="Proteomes" id="UP001165960"/>
    </source>
</evidence>
<comment type="caution">
    <text evidence="1">The sequence shown here is derived from an EMBL/GenBank/DDBJ whole genome shotgun (WGS) entry which is preliminary data.</text>
</comment>
<keyword evidence="2" id="KW-1185">Reference proteome</keyword>
<dbReference type="EMBL" id="QTSX02000038">
    <property type="protein sequence ID" value="KAJ9089604.1"/>
    <property type="molecule type" value="Genomic_DNA"/>
</dbReference>
<name>A0ACC2UR33_9FUNG</name>
<proteinExistence type="predicted"/>
<gene>
    <name evidence="1" type="primary">HEK2_1</name>
    <name evidence="1" type="ORF">DSO57_1011203</name>
</gene>
<organism evidence="1 2">
    <name type="scientific">Entomophthora muscae</name>
    <dbReference type="NCBI Taxonomy" id="34485"/>
    <lineage>
        <taxon>Eukaryota</taxon>
        <taxon>Fungi</taxon>
        <taxon>Fungi incertae sedis</taxon>
        <taxon>Zoopagomycota</taxon>
        <taxon>Entomophthoromycotina</taxon>
        <taxon>Entomophthoromycetes</taxon>
        <taxon>Entomophthorales</taxon>
        <taxon>Entomophthoraceae</taxon>
        <taxon>Entomophthora</taxon>
    </lineage>
</organism>
<sequence length="342" mass="37169">MTDGSFTPSHVTSRLKSLSLDSDPNFRFQEEKDPTSQYVLTLRALITSKEAGMVIGKEGKNVNDIRENTGARAGVSKVVPGVATRILTISGQLDVVVKAYVLVARSLAGGLESNSASLRILVAHSLMGTIIGRMGTKIKQIQETSGAKMIANKEMLPQSTERVVEIQGTPEAIGLALTEMGLCILAEWEKTSGTILFNPVQQLSPPSPFYTPYTPEIGFRREPVRFDPMSPGLINPMLNPLGNPLMSPLNLITKRLSIAADMVGCVIGKQGSKIAEIRRLSNAKVSIAKETDHDSNTRLFTIYGSHEANDTAIYLIYAQLEAEKDRRTQLALQSHPTPALLN</sequence>
<reference evidence="1" key="1">
    <citation type="submission" date="2022-04" db="EMBL/GenBank/DDBJ databases">
        <title>Genome of the entomopathogenic fungus Entomophthora muscae.</title>
        <authorList>
            <person name="Elya C."/>
            <person name="Lovett B.R."/>
            <person name="Lee E."/>
            <person name="Macias A.M."/>
            <person name="Hajek A.E."/>
            <person name="De Bivort B.L."/>
            <person name="Kasson M.T."/>
            <person name="De Fine Licht H.H."/>
            <person name="Stajich J.E."/>
        </authorList>
    </citation>
    <scope>NUCLEOTIDE SEQUENCE</scope>
    <source>
        <strain evidence="1">Berkeley</strain>
    </source>
</reference>